<dbReference type="OrthoDB" id="4743193at2759"/>
<dbReference type="AlphaFoldDB" id="A0A0C3D4Q9"/>
<evidence type="ECO:0000313" key="2">
    <source>
        <dbReference type="EMBL" id="KIM55780.1"/>
    </source>
</evidence>
<feature type="domain" description="DUF6589" evidence="1">
    <location>
        <begin position="247"/>
        <end position="548"/>
    </location>
</feature>
<reference evidence="3" key="2">
    <citation type="submission" date="2015-01" db="EMBL/GenBank/DDBJ databases">
        <title>Evolutionary Origins and Diversification of the Mycorrhizal Mutualists.</title>
        <authorList>
            <consortium name="DOE Joint Genome Institute"/>
            <consortium name="Mycorrhizal Genomics Consortium"/>
            <person name="Kohler A."/>
            <person name="Kuo A."/>
            <person name="Nagy L.G."/>
            <person name="Floudas D."/>
            <person name="Copeland A."/>
            <person name="Barry K.W."/>
            <person name="Cichocki N."/>
            <person name="Veneault-Fourrey C."/>
            <person name="LaButti K."/>
            <person name="Lindquist E.A."/>
            <person name="Lipzen A."/>
            <person name="Lundell T."/>
            <person name="Morin E."/>
            <person name="Murat C."/>
            <person name="Riley R."/>
            <person name="Ohm R."/>
            <person name="Sun H."/>
            <person name="Tunlid A."/>
            <person name="Henrissat B."/>
            <person name="Grigoriev I.V."/>
            <person name="Hibbett D.S."/>
            <person name="Martin F."/>
        </authorList>
    </citation>
    <scope>NUCLEOTIDE SEQUENCE [LARGE SCALE GENOMIC DNA]</scope>
    <source>
        <strain evidence="3">Foug A</strain>
    </source>
</reference>
<dbReference type="STRING" id="1036808.A0A0C3D4Q9"/>
<evidence type="ECO:0000259" key="1">
    <source>
        <dbReference type="Pfam" id="PF20231"/>
    </source>
</evidence>
<keyword evidence="3" id="KW-1185">Reference proteome</keyword>
<evidence type="ECO:0000313" key="3">
    <source>
        <dbReference type="Proteomes" id="UP000053989"/>
    </source>
</evidence>
<dbReference type="Proteomes" id="UP000053989">
    <property type="component" value="Unassembled WGS sequence"/>
</dbReference>
<proteinExistence type="predicted"/>
<name>A0A0C3D4Q9_9AGAM</name>
<dbReference type="EMBL" id="KN822128">
    <property type="protein sequence ID" value="KIM55780.1"/>
    <property type="molecule type" value="Genomic_DNA"/>
</dbReference>
<organism evidence="2 3">
    <name type="scientific">Scleroderma citrinum Foug A</name>
    <dbReference type="NCBI Taxonomy" id="1036808"/>
    <lineage>
        <taxon>Eukaryota</taxon>
        <taxon>Fungi</taxon>
        <taxon>Dikarya</taxon>
        <taxon>Basidiomycota</taxon>
        <taxon>Agaricomycotina</taxon>
        <taxon>Agaricomycetes</taxon>
        <taxon>Agaricomycetidae</taxon>
        <taxon>Boletales</taxon>
        <taxon>Sclerodermatineae</taxon>
        <taxon>Sclerodermataceae</taxon>
        <taxon>Scleroderma</taxon>
    </lineage>
</organism>
<accession>A0A0C3D4Q9</accession>
<sequence length="620" mass="69990">MARDMEANAPGLWQMLSILLDDGSGSMNDGIDVEGEGRIQNDDSDTSYWDEVDAIDLEGFIDGLISEESQPSSPHKKRAKRRMATMMIVSASFVLGIFFQSTHTPQKVINTLARIGISISTETINAAVRSLSIESANKLRTLGQSLLAAYAYNNFDVDLKSHVLTVEKTNDSLKHLTSGILFPLVHGMTSDDLKCAEELWRLAPTNPMPFGALPSKKTWRDLLSIHPDTFHVHCTKRVWCVTTAKNLDAPDISQHVVLVHGDLGTGERLQAVQLWHSIEDTPWDQFRHVLFIPGLFHLKMACAEAIWRCFIQPPTAQEDETSLIHDISILCPRETGLFCTKPGFRWTHQLIGYAGTCWRLNCWRIHVKKRGFESLEAFAASRPTLDTVKTMANELVQTYVARYQLRYVKQQPAKERDELSYAMNKGDIGRVETCIVHWVPILKALGKHKYAMQMTNFLINVHFIYPARLRCAVRYHWLVNPTGQPMKWRAVDWCVELNNLFTKVKNGGKGSNWTVERILLESPLVQAYRNAQAMIQKCFLHTHLSTRHTDPNMTKTFKGLMARFELYSPHDIQVDLMDKGQELMAKAARGEVDGESGLEQGTGAGDDTVIGMDDVLVELL</sequence>
<gene>
    <name evidence="2" type="ORF">SCLCIDRAFT_17343</name>
</gene>
<protein>
    <recommendedName>
        <fullName evidence="1">DUF6589 domain-containing protein</fullName>
    </recommendedName>
</protein>
<dbReference type="Pfam" id="PF20231">
    <property type="entry name" value="DUF6589"/>
    <property type="match status" value="1"/>
</dbReference>
<dbReference type="InParanoid" id="A0A0C3D4Q9"/>
<dbReference type="InterPro" id="IPR046496">
    <property type="entry name" value="DUF6589"/>
</dbReference>
<reference evidence="2 3" key="1">
    <citation type="submission" date="2014-04" db="EMBL/GenBank/DDBJ databases">
        <authorList>
            <consortium name="DOE Joint Genome Institute"/>
            <person name="Kuo A."/>
            <person name="Kohler A."/>
            <person name="Nagy L.G."/>
            <person name="Floudas D."/>
            <person name="Copeland A."/>
            <person name="Barry K.W."/>
            <person name="Cichocki N."/>
            <person name="Veneault-Fourrey C."/>
            <person name="LaButti K."/>
            <person name="Lindquist E.A."/>
            <person name="Lipzen A."/>
            <person name="Lundell T."/>
            <person name="Morin E."/>
            <person name="Murat C."/>
            <person name="Sun H."/>
            <person name="Tunlid A."/>
            <person name="Henrissat B."/>
            <person name="Grigoriev I.V."/>
            <person name="Hibbett D.S."/>
            <person name="Martin F."/>
            <person name="Nordberg H.P."/>
            <person name="Cantor M.N."/>
            <person name="Hua S.X."/>
        </authorList>
    </citation>
    <scope>NUCLEOTIDE SEQUENCE [LARGE SCALE GENOMIC DNA]</scope>
    <source>
        <strain evidence="2 3">Foug A</strain>
    </source>
</reference>
<dbReference type="HOGENOM" id="CLU_009487_0_1_1"/>